<protein>
    <submittedName>
        <fullName evidence="3">Bestrophin homolog</fullName>
    </submittedName>
</protein>
<sequence>MISDVEKNLISVNGRVVFAAFPYGYAVLLRYVASKSREYGVFDRLQFPFVSLLNSVVDESDHKLWWFKFTYEVFFRLATHDVLSLR</sequence>
<keyword evidence="2" id="KW-1185">Reference proteome</keyword>
<evidence type="ECO:0000313" key="2">
    <source>
        <dbReference type="Proteomes" id="UP000887564"/>
    </source>
</evidence>
<organism evidence="2 3">
    <name type="scientific">Parascaris equorum</name>
    <name type="common">Equine roundworm</name>
    <dbReference type="NCBI Taxonomy" id="6256"/>
    <lineage>
        <taxon>Eukaryota</taxon>
        <taxon>Metazoa</taxon>
        <taxon>Ecdysozoa</taxon>
        <taxon>Nematoda</taxon>
        <taxon>Chromadorea</taxon>
        <taxon>Rhabditida</taxon>
        <taxon>Spirurina</taxon>
        <taxon>Ascaridomorpha</taxon>
        <taxon>Ascaridoidea</taxon>
        <taxon>Ascarididae</taxon>
        <taxon>Parascaris</taxon>
    </lineage>
</organism>
<evidence type="ECO:0000256" key="1">
    <source>
        <dbReference type="SAM" id="Phobius"/>
    </source>
</evidence>
<feature type="transmembrane region" description="Helical" evidence="1">
    <location>
        <begin position="12"/>
        <end position="33"/>
    </location>
</feature>
<evidence type="ECO:0000313" key="3">
    <source>
        <dbReference type="WBParaSite" id="PEQ_0000077301-mRNA-1"/>
    </source>
</evidence>
<reference evidence="3" key="1">
    <citation type="submission" date="2022-11" db="UniProtKB">
        <authorList>
            <consortium name="WormBaseParasite"/>
        </authorList>
    </citation>
    <scope>IDENTIFICATION</scope>
</reference>
<dbReference type="AlphaFoldDB" id="A0A914R3D6"/>
<accession>A0A914R3D6</accession>
<proteinExistence type="predicted"/>
<keyword evidence="1" id="KW-0812">Transmembrane</keyword>
<dbReference type="Proteomes" id="UP000887564">
    <property type="component" value="Unplaced"/>
</dbReference>
<dbReference type="WBParaSite" id="PEQ_0000077301-mRNA-1">
    <property type="protein sequence ID" value="PEQ_0000077301-mRNA-1"/>
    <property type="gene ID" value="PEQ_0000077301"/>
</dbReference>
<keyword evidence="1" id="KW-0472">Membrane</keyword>
<name>A0A914R3D6_PAREQ</name>
<keyword evidence="1" id="KW-1133">Transmembrane helix</keyword>